<dbReference type="SUPFAM" id="SSF54637">
    <property type="entry name" value="Thioesterase/thiol ester dehydrase-isomerase"/>
    <property type="match status" value="1"/>
</dbReference>
<sequence length="153" mass="17119">MESKEPPARLWLDDLTVGQEFLSDAHPLDAEQIVAFASEFDPQPFHLDPEAARQSFFQGLAASGWHTMAITMRLLVQSMPFAQGIIGAGGEISWPRPTRPGDILRVKSRIAEIRPSRSRPDRAMVLTHSVTLNQADAVLQDFRARLLVFRKEA</sequence>
<feature type="domain" description="MaoC-like" evidence="1">
    <location>
        <begin position="17"/>
        <end position="117"/>
    </location>
</feature>
<dbReference type="CDD" id="cd03454">
    <property type="entry name" value="YdeM"/>
    <property type="match status" value="1"/>
</dbReference>
<name>A0A3D9XWG0_PARVE</name>
<dbReference type="Proteomes" id="UP000256941">
    <property type="component" value="Unassembled WGS sequence"/>
</dbReference>
<gene>
    <name evidence="2" type="ORF">BDD41_2033</name>
</gene>
<proteinExistence type="predicted"/>
<protein>
    <submittedName>
        <fullName evidence="2">Acyl dehydratase</fullName>
    </submittedName>
</protein>
<dbReference type="Gene3D" id="3.10.129.10">
    <property type="entry name" value="Hotdog Thioesterase"/>
    <property type="match status" value="1"/>
</dbReference>
<evidence type="ECO:0000259" key="1">
    <source>
        <dbReference type="Pfam" id="PF01575"/>
    </source>
</evidence>
<evidence type="ECO:0000313" key="3">
    <source>
        <dbReference type="Proteomes" id="UP000256941"/>
    </source>
</evidence>
<accession>A0A3D9XWG0</accession>
<dbReference type="Pfam" id="PF01575">
    <property type="entry name" value="MaoC_dehydratas"/>
    <property type="match status" value="1"/>
</dbReference>
<dbReference type="InterPro" id="IPR029069">
    <property type="entry name" value="HotDog_dom_sf"/>
</dbReference>
<dbReference type="PANTHER" id="PTHR43664:SF1">
    <property type="entry name" value="BETA-METHYLMALYL-COA DEHYDRATASE"/>
    <property type="match status" value="1"/>
</dbReference>
<organism evidence="2 3">
    <name type="scientific">Paracoccus versutus</name>
    <name type="common">Thiobacillus versutus</name>
    <dbReference type="NCBI Taxonomy" id="34007"/>
    <lineage>
        <taxon>Bacteria</taxon>
        <taxon>Pseudomonadati</taxon>
        <taxon>Pseudomonadota</taxon>
        <taxon>Alphaproteobacteria</taxon>
        <taxon>Rhodobacterales</taxon>
        <taxon>Paracoccaceae</taxon>
        <taxon>Paracoccus</taxon>
    </lineage>
</organism>
<dbReference type="PANTHER" id="PTHR43664">
    <property type="entry name" value="MONOAMINE OXIDASE-RELATED"/>
    <property type="match status" value="1"/>
</dbReference>
<evidence type="ECO:0000313" key="2">
    <source>
        <dbReference type="EMBL" id="REF73473.1"/>
    </source>
</evidence>
<dbReference type="AlphaFoldDB" id="A0A3D9XWG0"/>
<reference evidence="2 3" key="1">
    <citation type="submission" date="2018-08" db="EMBL/GenBank/DDBJ databases">
        <title>Genomic Encyclopedia of Archaeal and Bacterial Type Strains, Phase II (KMG-II): from individual species to whole genera.</title>
        <authorList>
            <person name="Goeker M."/>
        </authorList>
    </citation>
    <scope>NUCLEOTIDE SEQUENCE [LARGE SCALE GENOMIC DNA]</scope>
    <source>
        <strain evidence="2 3">DSM 17099</strain>
    </source>
</reference>
<dbReference type="InterPro" id="IPR002539">
    <property type="entry name" value="MaoC-like_dom"/>
</dbReference>
<dbReference type="RefSeq" id="WP_116221544.1">
    <property type="nucleotide sequence ID" value="NZ_CP038196.1"/>
</dbReference>
<dbReference type="EMBL" id="QTUJ01000001">
    <property type="protein sequence ID" value="REF73473.1"/>
    <property type="molecule type" value="Genomic_DNA"/>
</dbReference>
<comment type="caution">
    <text evidence="2">The sequence shown here is derived from an EMBL/GenBank/DDBJ whole genome shotgun (WGS) entry which is preliminary data.</text>
</comment>
<dbReference type="InterPro" id="IPR052342">
    <property type="entry name" value="MCH/BMMD"/>
</dbReference>